<name>A0A923LQN9_9FIRM</name>
<evidence type="ECO:0000313" key="5">
    <source>
        <dbReference type="EMBL" id="MBC5714163.1"/>
    </source>
</evidence>
<comment type="similarity">
    <text evidence="1">Belongs to the MobA/MobL family.</text>
</comment>
<dbReference type="Gene3D" id="3.30.930.30">
    <property type="match status" value="1"/>
</dbReference>
<evidence type="ECO:0000256" key="1">
    <source>
        <dbReference type="ARBA" id="ARBA00010873"/>
    </source>
</evidence>
<dbReference type="Proteomes" id="UP000606720">
    <property type="component" value="Unassembled WGS sequence"/>
</dbReference>
<keyword evidence="3" id="KW-0472">Membrane</keyword>
<reference evidence="5" key="1">
    <citation type="submission" date="2020-08" db="EMBL/GenBank/DDBJ databases">
        <title>Genome public.</title>
        <authorList>
            <person name="Liu C."/>
            <person name="Sun Q."/>
        </authorList>
    </citation>
    <scope>NUCLEOTIDE SEQUENCE</scope>
    <source>
        <strain evidence="5">BX1005</strain>
    </source>
</reference>
<keyword evidence="6" id="KW-1185">Reference proteome</keyword>
<gene>
    <name evidence="5" type="ORF">H8S17_08075</name>
</gene>
<keyword evidence="3" id="KW-0812">Transmembrane</keyword>
<accession>A0A923LQN9</accession>
<comment type="caution">
    <text evidence="5">The sequence shown here is derived from an EMBL/GenBank/DDBJ whole genome shotgun (WGS) entry which is preliminary data.</text>
</comment>
<dbReference type="RefSeq" id="WP_186866904.1">
    <property type="nucleotide sequence ID" value="NZ_JACOPH010000005.1"/>
</dbReference>
<evidence type="ECO:0000256" key="2">
    <source>
        <dbReference type="ARBA" id="ARBA00022971"/>
    </source>
</evidence>
<dbReference type="AlphaFoldDB" id="A0A923LQN9"/>
<evidence type="ECO:0000259" key="4">
    <source>
        <dbReference type="Pfam" id="PF03389"/>
    </source>
</evidence>
<keyword evidence="2" id="KW-0184">Conjugation</keyword>
<keyword evidence="3" id="KW-1133">Transmembrane helix</keyword>
<organism evidence="5 6">
    <name type="scientific">Roseburia zhanii</name>
    <dbReference type="NCBI Taxonomy" id="2763064"/>
    <lineage>
        <taxon>Bacteria</taxon>
        <taxon>Bacillati</taxon>
        <taxon>Bacillota</taxon>
        <taxon>Clostridia</taxon>
        <taxon>Lachnospirales</taxon>
        <taxon>Lachnospiraceae</taxon>
        <taxon>Roseburia</taxon>
    </lineage>
</organism>
<feature type="transmembrane region" description="Helical" evidence="3">
    <location>
        <begin position="78"/>
        <end position="96"/>
    </location>
</feature>
<protein>
    <submittedName>
        <fullName evidence="5">MobA/MobL family protein</fullName>
    </submittedName>
</protein>
<sequence>MAIYHCSIKIIGRSDGKSAVASSAYRSGEKLMDDRTGLIHDFTKKRGVVFKEVSLDLCIVNVTLALIAVKYIPMDINVMSWWIGFSVMLNLLYHSYCNNNGY</sequence>
<proteinExistence type="inferred from homology"/>
<feature type="transmembrane region" description="Helical" evidence="3">
    <location>
        <begin position="53"/>
        <end position="72"/>
    </location>
</feature>
<dbReference type="EMBL" id="JACOPH010000005">
    <property type="protein sequence ID" value="MBC5714163.1"/>
    <property type="molecule type" value="Genomic_DNA"/>
</dbReference>
<dbReference type="Pfam" id="PF03389">
    <property type="entry name" value="MobA_MobL"/>
    <property type="match status" value="1"/>
</dbReference>
<evidence type="ECO:0000256" key="3">
    <source>
        <dbReference type="SAM" id="Phobius"/>
    </source>
</evidence>
<evidence type="ECO:0000313" key="6">
    <source>
        <dbReference type="Proteomes" id="UP000606720"/>
    </source>
</evidence>
<feature type="domain" description="MobA/MobL protein" evidence="4">
    <location>
        <begin position="17"/>
        <end position="55"/>
    </location>
</feature>
<dbReference type="InterPro" id="IPR005053">
    <property type="entry name" value="MobA_MobL"/>
</dbReference>